<evidence type="ECO:0000313" key="1">
    <source>
        <dbReference type="EMBL" id="ETD29870.1"/>
    </source>
</evidence>
<evidence type="ECO:0000313" key="2">
    <source>
        <dbReference type="Proteomes" id="UP000018727"/>
    </source>
</evidence>
<protein>
    <submittedName>
        <fullName evidence="1">Uncharacterized protein</fullName>
    </submittedName>
</protein>
<keyword evidence="2" id="KW-1185">Reference proteome</keyword>
<dbReference type="HOGENOM" id="CLU_2882167_0_0_10"/>
<comment type="caution">
    <text evidence="1">The sequence shown here is derived from an EMBL/GenBank/DDBJ whole genome shotgun (WGS) entry which is preliminary data.</text>
</comment>
<dbReference type="EMBL" id="AZJH01000001">
    <property type="protein sequence ID" value="ETD29870.1"/>
    <property type="molecule type" value="Genomic_DNA"/>
</dbReference>
<proteinExistence type="predicted"/>
<dbReference type="AlphaFoldDB" id="V8CS46"/>
<accession>V8CS46</accession>
<dbReference type="Proteomes" id="UP000018727">
    <property type="component" value="Unassembled WGS sequence"/>
</dbReference>
<reference evidence="1 2" key="1">
    <citation type="submission" date="2013-10" db="EMBL/GenBank/DDBJ databases">
        <title>The Genome Sequence of Prevotella nigrescens CC14M.</title>
        <authorList>
            <consortium name="The Broad Institute Genomics Platform"/>
            <person name="Earl A."/>
            <person name="Allen-Vercoe E."/>
            <person name="Daigneault M."/>
            <person name="Young S.K."/>
            <person name="Zeng Q."/>
            <person name="Gargeya S."/>
            <person name="Fitzgerald M."/>
            <person name="Abouelleil A."/>
            <person name="Alvarado L."/>
            <person name="Chapman S.B."/>
            <person name="Gainer-Dewar J."/>
            <person name="Goldberg J."/>
            <person name="Griggs A."/>
            <person name="Gujja S."/>
            <person name="Hansen M."/>
            <person name="Howarth C."/>
            <person name="Imamovic A."/>
            <person name="Ireland A."/>
            <person name="Larimer J."/>
            <person name="McCowan C."/>
            <person name="Murphy C."/>
            <person name="Pearson M."/>
            <person name="Poon T.W."/>
            <person name="Priest M."/>
            <person name="Roberts A."/>
            <person name="Saif S."/>
            <person name="Shea T."/>
            <person name="Sykes S."/>
            <person name="Wortman J."/>
            <person name="Nusbaum C."/>
            <person name="Birren B."/>
        </authorList>
    </citation>
    <scope>NUCLEOTIDE SEQUENCE [LARGE SCALE GENOMIC DNA]</scope>
    <source>
        <strain evidence="1 2">CC14M</strain>
    </source>
</reference>
<sequence>MFFISFSFLLAARVTDLFSQMANRMLSFFQDCPSTLVGVISDVLLRFRLQNYKKEMRVANISH</sequence>
<organism evidence="1 2">
    <name type="scientific">Prevotella nigrescens CC14M</name>
    <dbReference type="NCBI Taxonomy" id="1073366"/>
    <lineage>
        <taxon>Bacteria</taxon>
        <taxon>Pseudomonadati</taxon>
        <taxon>Bacteroidota</taxon>
        <taxon>Bacteroidia</taxon>
        <taxon>Bacteroidales</taxon>
        <taxon>Prevotellaceae</taxon>
        <taxon>Prevotella</taxon>
    </lineage>
</organism>
<name>V8CS46_9BACT</name>
<gene>
    <name evidence="1" type="ORF">HMPREF1173_00052</name>
</gene>